<protein>
    <submittedName>
        <fullName evidence="1">Uncharacterized protein</fullName>
    </submittedName>
</protein>
<dbReference type="EMBL" id="JBBPBM010000395">
    <property type="protein sequence ID" value="KAK8495918.1"/>
    <property type="molecule type" value="Genomic_DNA"/>
</dbReference>
<proteinExistence type="predicted"/>
<reference evidence="1 2" key="1">
    <citation type="journal article" date="2024" name="G3 (Bethesda)">
        <title>Genome assembly of Hibiscus sabdariffa L. provides insights into metabolisms of medicinal natural products.</title>
        <authorList>
            <person name="Kim T."/>
        </authorList>
    </citation>
    <scope>NUCLEOTIDE SEQUENCE [LARGE SCALE GENOMIC DNA]</scope>
    <source>
        <strain evidence="1">TK-2024</strain>
        <tissue evidence="1">Old leaves</tissue>
    </source>
</reference>
<organism evidence="1 2">
    <name type="scientific">Hibiscus sabdariffa</name>
    <name type="common">roselle</name>
    <dbReference type="NCBI Taxonomy" id="183260"/>
    <lineage>
        <taxon>Eukaryota</taxon>
        <taxon>Viridiplantae</taxon>
        <taxon>Streptophyta</taxon>
        <taxon>Embryophyta</taxon>
        <taxon>Tracheophyta</taxon>
        <taxon>Spermatophyta</taxon>
        <taxon>Magnoliopsida</taxon>
        <taxon>eudicotyledons</taxon>
        <taxon>Gunneridae</taxon>
        <taxon>Pentapetalae</taxon>
        <taxon>rosids</taxon>
        <taxon>malvids</taxon>
        <taxon>Malvales</taxon>
        <taxon>Malvaceae</taxon>
        <taxon>Malvoideae</taxon>
        <taxon>Hibiscus</taxon>
    </lineage>
</organism>
<name>A0ABR2AQ02_9ROSI</name>
<sequence length="69" mass="7608">MKAQCDGLVVLRVEQRFVSSGWGDEWVVNASEMMRDGLNGLRNEVGETRMGVVIEMGLWFGGGFGQGEQ</sequence>
<accession>A0ABR2AQ02</accession>
<dbReference type="Proteomes" id="UP001472677">
    <property type="component" value="Unassembled WGS sequence"/>
</dbReference>
<comment type="caution">
    <text evidence="1">The sequence shown here is derived from an EMBL/GenBank/DDBJ whole genome shotgun (WGS) entry which is preliminary data.</text>
</comment>
<evidence type="ECO:0000313" key="1">
    <source>
        <dbReference type="EMBL" id="KAK8495918.1"/>
    </source>
</evidence>
<keyword evidence="2" id="KW-1185">Reference proteome</keyword>
<evidence type="ECO:0000313" key="2">
    <source>
        <dbReference type="Proteomes" id="UP001472677"/>
    </source>
</evidence>
<gene>
    <name evidence="1" type="ORF">V6N12_012510</name>
</gene>